<dbReference type="InterPro" id="IPR036513">
    <property type="entry name" value="STAS_dom_sf"/>
</dbReference>
<comment type="similarity">
    <text evidence="1 2">Belongs to the anti-sigma-factor antagonist family.</text>
</comment>
<feature type="domain" description="STAS" evidence="3">
    <location>
        <begin position="10"/>
        <end position="120"/>
    </location>
</feature>
<evidence type="ECO:0000256" key="1">
    <source>
        <dbReference type="ARBA" id="ARBA00009013"/>
    </source>
</evidence>
<dbReference type="SUPFAM" id="SSF52091">
    <property type="entry name" value="SpoIIaa-like"/>
    <property type="match status" value="1"/>
</dbReference>
<dbReference type="NCBIfam" id="TIGR00377">
    <property type="entry name" value="ant_ant_sig"/>
    <property type="match status" value="1"/>
</dbReference>
<organism evidence="4 5">
    <name type="scientific">Phytomonospora endophytica</name>
    <dbReference type="NCBI Taxonomy" id="714109"/>
    <lineage>
        <taxon>Bacteria</taxon>
        <taxon>Bacillati</taxon>
        <taxon>Actinomycetota</taxon>
        <taxon>Actinomycetes</taxon>
        <taxon>Micromonosporales</taxon>
        <taxon>Micromonosporaceae</taxon>
        <taxon>Phytomonospora</taxon>
    </lineage>
</organism>
<comment type="caution">
    <text evidence="4">The sequence shown here is derived from an EMBL/GenBank/DDBJ whole genome shotgun (WGS) entry which is preliminary data.</text>
</comment>
<dbReference type="AlphaFoldDB" id="A0A841G4E9"/>
<name>A0A841G4E9_9ACTN</name>
<proteinExistence type="inferred from homology"/>
<dbReference type="CDD" id="cd07043">
    <property type="entry name" value="STAS_anti-anti-sigma_factors"/>
    <property type="match status" value="1"/>
</dbReference>
<dbReference type="InterPro" id="IPR002645">
    <property type="entry name" value="STAS_dom"/>
</dbReference>
<dbReference type="GO" id="GO:0043856">
    <property type="term" value="F:anti-sigma factor antagonist activity"/>
    <property type="evidence" value="ECO:0007669"/>
    <property type="project" value="InterPro"/>
</dbReference>
<sequence length="121" mass="12950">MTGFDEPEGLRIEVADEAGIRVMRLYGEMDIAVQGAVANEFHALVSEAPGVFVVVDMSEVGFCDSSGIGMLIRSAKELWKRDGAMRLAGPQDHVTSVLRTNGLLTALPVFATVEAARAVQD</sequence>
<evidence type="ECO:0000313" key="5">
    <source>
        <dbReference type="Proteomes" id="UP000548476"/>
    </source>
</evidence>
<evidence type="ECO:0000259" key="3">
    <source>
        <dbReference type="PROSITE" id="PS50801"/>
    </source>
</evidence>
<protein>
    <recommendedName>
        <fullName evidence="2">Anti-sigma factor antagonist</fullName>
    </recommendedName>
</protein>
<dbReference type="RefSeq" id="WP_184792688.1">
    <property type="nucleotide sequence ID" value="NZ_BONT01000028.1"/>
</dbReference>
<gene>
    <name evidence="4" type="ORF">HNR73_007496</name>
</gene>
<dbReference type="Proteomes" id="UP000548476">
    <property type="component" value="Unassembled WGS sequence"/>
</dbReference>
<dbReference type="InterPro" id="IPR003658">
    <property type="entry name" value="Anti-sigma_ant"/>
</dbReference>
<dbReference type="EMBL" id="JACHGT010000024">
    <property type="protein sequence ID" value="MBB6039599.1"/>
    <property type="molecule type" value="Genomic_DNA"/>
</dbReference>
<keyword evidence="5" id="KW-1185">Reference proteome</keyword>
<evidence type="ECO:0000313" key="4">
    <source>
        <dbReference type="EMBL" id="MBB6039599.1"/>
    </source>
</evidence>
<dbReference type="Pfam" id="PF01740">
    <property type="entry name" value="STAS"/>
    <property type="match status" value="1"/>
</dbReference>
<accession>A0A841G4E9</accession>
<reference evidence="4 5" key="1">
    <citation type="submission" date="2020-08" db="EMBL/GenBank/DDBJ databases">
        <title>Genomic Encyclopedia of Type Strains, Phase IV (KMG-IV): sequencing the most valuable type-strain genomes for metagenomic binning, comparative biology and taxonomic classification.</title>
        <authorList>
            <person name="Goeker M."/>
        </authorList>
    </citation>
    <scope>NUCLEOTIDE SEQUENCE [LARGE SCALE GENOMIC DNA]</scope>
    <source>
        <strain evidence="4 5">YIM 65646</strain>
    </source>
</reference>
<evidence type="ECO:0000256" key="2">
    <source>
        <dbReference type="RuleBase" id="RU003749"/>
    </source>
</evidence>
<dbReference type="Gene3D" id="3.30.750.24">
    <property type="entry name" value="STAS domain"/>
    <property type="match status" value="1"/>
</dbReference>
<dbReference type="PANTHER" id="PTHR33495:SF2">
    <property type="entry name" value="ANTI-SIGMA FACTOR ANTAGONIST TM_1081-RELATED"/>
    <property type="match status" value="1"/>
</dbReference>
<dbReference type="PANTHER" id="PTHR33495">
    <property type="entry name" value="ANTI-SIGMA FACTOR ANTAGONIST TM_1081-RELATED-RELATED"/>
    <property type="match status" value="1"/>
</dbReference>
<dbReference type="PROSITE" id="PS50801">
    <property type="entry name" value="STAS"/>
    <property type="match status" value="1"/>
</dbReference>